<dbReference type="EMBL" id="MNCJ02000317">
    <property type="protein sequence ID" value="KAF5817684.1"/>
    <property type="molecule type" value="Genomic_DNA"/>
</dbReference>
<protein>
    <submittedName>
        <fullName evidence="1">Uncharacterized protein</fullName>
    </submittedName>
</protein>
<sequence length="48" mass="5659">MVDGKRLNIAVYDFDDSCKGWVGDVYCDDIFLLDYCQDERVYMTKRPS</sequence>
<dbReference type="Gramene" id="mRNA:HanXRQr2_Chr02g0055951">
    <property type="protein sequence ID" value="mRNA:HanXRQr2_Chr02g0055951"/>
    <property type="gene ID" value="HanXRQr2_Chr02g0055951"/>
</dbReference>
<dbReference type="Proteomes" id="UP000215914">
    <property type="component" value="Unassembled WGS sequence"/>
</dbReference>
<keyword evidence="2" id="KW-1185">Reference proteome</keyword>
<organism evidence="1 2">
    <name type="scientific">Helianthus annuus</name>
    <name type="common">Common sunflower</name>
    <dbReference type="NCBI Taxonomy" id="4232"/>
    <lineage>
        <taxon>Eukaryota</taxon>
        <taxon>Viridiplantae</taxon>
        <taxon>Streptophyta</taxon>
        <taxon>Embryophyta</taxon>
        <taxon>Tracheophyta</taxon>
        <taxon>Spermatophyta</taxon>
        <taxon>Magnoliopsida</taxon>
        <taxon>eudicotyledons</taxon>
        <taxon>Gunneridae</taxon>
        <taxon>Pentapetalae</taxon>
        <taxon>asterids</taxon>
        <taxon>campanulids</taxon>
        <taxon>Asterales</taxon>
        <taxon>Asteraceae</taxon>
        <taxon>Asteroideae</taxon>
        <taxon>Heliantheae alliance</taxon>
        <taxon>Heliantheae</taxon>
        <taxon>Helianthus</taxon>
    </lineage>
</organism>
<name>A0A9K3NYX9_HELAN</name>
<reference evidence="1" key="1">
    <citation type="journal article" date="2017" name="Nature">
        <title>The sunflower genome provides insights into oil metabolism, flowering and Asterid evolution.</title>
        <authorList>
            <person name="Badouin H."/>
            <person name="Gouzy J."/>
            <person name="Grassa C.J."/>
            <person name="Murat F."/>
            <person name="Staton S.E."/>
            <person name="Cottret L."/>
            <person name="Lelandais-Briere C."/>
            <person name="Owens G.L."/>
            <person name="Carrere S."/>
            <person name="Mayjonade B."/>
            <person name="Legrand L."/>
            <person name="Gill N."/>
            <person name="Kane N.C."/>
            <person name="Bowers J.E."/>
            <person name="Hubner S."/>
            <person name="Bellec A."/>
            <person name="Berard A."/>
            <person name="Berges H."/>
            <person name="Blanchet N."/>
            <person name="Boniface M.C."/>
            <person name="Brunel D."/>
            <person name="Catrice O."/>
            <person name="Chaidir N."/>
            <person name="Claudel C."/>
            <person name="Donnadieu C."/>
            <person name="Faraut T."/>
            <person name="Fievet G."/>
            <person name="Helmstetter N."/>
            <person name="King M."/>
            <person name="Knapp S.J."/>
            <person name="Lai Z."/>
            <person name="Le Paslier M.C."/>
            <person name="Lippi Y."/>
            <person name="Lorenzon L."/>
            <person name="Mandel J.R."/>
            <person name="Marage G."/>
            <person name="Marchand G."/>
            <person name="Marquand E."/>
            <person name="Bret-Mestries E."/>
            <person name="Morien E."/>
            <person name="Nambeesan S."/>
            <person name="Nguyen T."/>
            <person name="Pegot-Espagnet P."/>
            <person name="Pouilly N."/>
            <person name="Raftis F."/>
            <person name="Sallet E."/>
            <person name="Schiex T."/>
            <person name="Thomas J."/>
            <person name="Vandecasteele C."/>
            <person name="Vares D."/>
            <person name="Vear F."/>
            <person name="Vautrin S."/>
            <person name="Crespi M."/>
            <person name="Mangin B."/>
            <person name="Burke J.M."/>
            <person name="Salse J."/>
            <person name="Munos S."/>
            <person name="Vincourt P."/>
            <person name="Rieseberg L.H."/>
            <person name="Langlade N.B."/>
        </authorList>
    </citation>
    <scope>NUCLEOTIDE SEQUENCE</scope>
    <source>
        <tissue evidence="1">Leaves</tissue>
    </source>
</reference>
<dbReference type="AlphaFoldDB" id="A0A9K3NYX9"/>
<evidence type="ECO:0000313" key="2">
    <source>
        <dbReference type="Proteomes" id="UP000215914"/>
    </source>
</evidence>
<evidence type="ECO:0000313" key="1">
    <source>
        <dbReference type="EMBL" id="KAF5817684.1"/>
    </source>
</evidence>
<proteinExistence type="predicted"/>
<accession>A0A9K3NYX9</accession>
<gene>
    <name evidence="1" type="ORF">HanXRQr2_Chr02g0055951</name>
</gene>
<comment type="caution">
    <text evidence="1">The sequence shown here is derived from an EMBL/GenBank/DDBJ whole genome shotgun (WGS) entry which is preliminary data.</text>
</comment>
<reference evidence="1" key="2">
    <citation type="submission" date="2020-06" db="EMBL/GenBank/DDBJ databases">
        <title>Helianthus annuus Genome sequencing and assembly Release 2.</title>
        <authorList>
            <person name="Gouzy J."/>
            <person name="Langlade N."/>
            <person name="Munos S."/>
        </authorList>
    </citation>
    <scope>NUCLEOTIDE SEQUENCE</scope>
    <source>
        <tissue evidence="1">Leaves</tissue>
    </source>
</reference>